<keyword evidence="5" id="KW-0813">Transport</keyword>
<sequence>MDDSENMNCGAVQAVKRIVDAVCASAEERYKGRLNKRDQVRFQHEVYPENTAEASRQVLLVNEVEVRDRLASSQINKFLYQYSSEARPKQSHANMMQSDDIVCIKDLELPPNQGLQIVRNDQGEVGWLGVPPDNYGLRAG</sequence>
<dbReference type="EMBL" id="CAJPIN010002375">
    <property type="protein sequence ID" value="CAG2055348.1"/>
    <property type="molecule type" value="Genomic_DNA"/>
</dbReference>
<comment type="catalytic activity">
    <reaction evidence="11">
        <text>a 1,2-diacyl-sn-glycero-3-phosphoethanolamine(in) = a 1,2-diacyl-sn-glycero-3-phosphoethanolamine(out)</text>
        <dbReference type="Rhea" id="RHEA:38895"/>
        <dbReference type="ChEBI" id="CHEBI:64612"/>
    </reaction>
</comment>
<evidence type="ECO:0000256" key="9">
    <source>
        <dbReference type="ARBA" id="ARBA00023136"/>
    </source>
</evidence>
<keyword evidence="13" id="KW-1185">Reference proteome</keyword>
<accession>A0ABN7NHI7</accession>
<evidence type="ECO:0000313" key="13">
    <source>
        <dbReference type="Proteomes" id="UP001153148"/>
    </source>
</evidence>
<reference evidence="12" key="1">
    <citation type="submission" date="2021-03" db="EMBL/GenBank/DDBJ databases">
        <authorList>
            <person name="Tran Van P."/>
        </authorList>
    </citation>
    <scope>NUCLEOTIDE SEQUENCE</scope>
</reference>
<proteinExistence type="inferred from homology"/>
<evidence type="ECO:0000256" key="6">
    <source>
        <dbReference type="ARBA" id="ARBA00022824"/>
    </source>
</evidence>
<comment type="catalytic activity">
    <reaction evidence="10">
        <text>a 1,2-diacyl-sn-glycero-3-phospho-L-serine(in) = a 1,2-diacyl-sn-glycero-3-phospho-L-serine(out)</text>
        <dbReference type="Rhea" id="RHEA:38663"/>
        <dbReference type="ChEBI" id="CHEBI:57262"/>
    </reaction>
</comment>
<evidence type="ECO:0000256" key="10">
    <source>
        <dbReference type="ARBA" id="ARBA00024479"/>
    </source>
</evidence>
<keyword evidence="8" id="KW-0445">Lipid transport</keyword>
<keyword evidence="9" id="KW-0472">Membrane</keyword>
<evidence type="ECO:0000256" key="7">
    <source>
        <dbReference type="ARBA" id="ARBA00023006"/>
    </source>
</evidence>
<evidence type="ECO:0000256" key="4">
    <source>
        <dbReference type="ARBA" id="ARBA00018070"/>
    </source>
</evidence>
<keyword evidence="6" id="KW-0256">Endoplasmic reticulum</keyword>
<comment type="similarity">
    <text evidence="3">Belongs to the ATG2 family.</text>
</comment>
<evidence type="ECO:0000256" key="5">
    <source>
        <dbReference type="ARBA" id="ARBA00022448"/>
    </source>
</evidence>
<evidence type="ECO:0000256" key="8">
    <source>
        <dbReference type="ARBA" id="ARBA00023055"/>
    </source>
</evidence>
<protein>
    <recommendedName>
        <fullName evidence="4">Autophagy-related protein 2</fullName>
    </recommendedName>
</protein>
<dbReference type="PANTHER" id="PTHR13190:SF1">
    <property type="entry name" value="AUTOPHAGY-RELATED 2, ISOFORM A"/>
    <property type="match status" value="1"/>
</dbReference>
<evidence type="ECO:0000256" key="2">
    <source>
        <dbReference type="ARBA" id="ARBA00004623"/>
    </source>
</evidence>
<name>A0ABN7NHI7_TIMPD</name>
<comment type="caution">
    <text evidence="12">The sequence shown here is derived from an EMBL/GenBank/DDBJ whole genome shotgun (WGS) entry which is preliminary data.</text>
</comment>
<dbReference type="InterPro" id="IPR026849">
    <property type="entry name" value="ATG2"/>
</dbReference>
<evidence type="ECO:0000256" key="1">
    <source>
        <dbReference type="ARBA" id="ARBA00004406"/>
    </source>
</evidence>
<evidence type="ECO:0000313" key="12">
    <source>
        <dbReference type="EMBL" id="CAG2055348.1"/>
    </source>
</evidence>
<comment type="subcellular location">
    <subcellularLocation>
        <location evidence="1">Endoplasmic reticulum membrane</location>
        <topology evidence="1">Peripheral membrane protein</topology>
    </subcellularLocation>
    <subcellularLocation>
        <location evidence="2">Preautophagosomal structure membrane</location>
        <topology evidence="2">Peripheral membrane protein</topology>
    </subcellularLocation>
</comment>
<keyword evidence="7" id="KW-0072">Autophagy</keyword>
<evidence type="ECO:0000256" key="3">
    <source>
        <dbReference type="ARBA" id="ARBA00009714"/>
    </source>
</evidence>
<evidence type="ECO:0000256" key="11">
    <source>
        <dbReference type="ARBA" id="ARBA00024615"/>
    </source>
</evidence>
<dbReference type="Proteomes" id="UP001153148">
    <property type="component" value="Unassembled WGS sequence"/>
</dbReference>
<gene>
    <name evidence="12" type="ORF">TPAB3V08_LOCUS2353</name>
</gene>
<dbReference type="PANTHER" id="PTHR13190">
    <property type="entry name" value="AUTOPHAGY-RELATED 2, ISOFORM A"/>
    <property type="match status" value="1"/>
</dbReference>
<organism evidence="12 13">
    <name type="scientific">Timema podura</name>
    <name type="common">Walking stick</name>
    <dbReference type="NCBI Taxonomy" id="61482"/>
    <lineage>
        <taxon>Eukaryota</taxon>
        <taxon>Metazoa</taxon>
        <taxon>Ecdysozoa</taxon>
        <taxon>Arthropoda</taxon>
        <taxon>Hexapoda</taxon>
        <taxon>Insecta</taxon>
        <taxon>Pterygota</taxon>
        <taxon>Neoptera</taxon>
        <taxon>Polyneoptera</taxon>
        <taxon>Phasmatodea</taxon>
        <taxon>Timematodea</taxon>
        <taxon>Timematoidea</taxon>
        <taxon>Timematidae</taxon>
        <taxon>Timema</taxon>
    </lineage>
</organism>